<accession>A0ABD3TTF5</accession>
<protein>
    <submittedName>
        <fullName evidence="1">Uncharacterized protein</fullName>
    </submittedName>
</protein>
<dbReference type="PANTHER" id="PTHR34454:SF3">
    <property type="entry name" value="PEPTIDASE I, PUTATIVE-RELATED"/>
    <property type="match status" value="1"/>
</dbReference>
<organism evidence="1 2">
    <name type="scientific">Penstemon smallii</name>
    <dbReference type="NCBI Taxonomy" id="265156"/>
    <lineage>
        <taxon>Eukaryota</taxon>
        <taxon>Viridiplantae</taxon>
        <taxon>Streptophyta</taxon>
        <taxon>Embryophyta</taxon>
        <taxon>Tracheophyta</taxon>
        <taxon>Spermatophyta</taxon>
        <taxon>Magnoliopsida</taxon>
        <taxon>eudicotyledons</taxon>
        <taxon>Gunneridae</taxon>
        <taxon>Pentapetalae</taxon>
        <taxon>asterids</taxon>
        <taxon>lamiids</taxon>
        <taxon>Lamiales</taxon>
        <taxon>Plantaginaceae</taxon>
        <taxon>Cheloneae</taxon>
        <taxon>Penstemon</taxon>
    </lineage>
</organism>
<comment type="caution">
    <text evidence="1">The sequence shown here is derived from an EMBL/GenBank/DDBJ whole genome shotgun (WGS) entry which is preliminary data.</text>
</comment>
<sequence>MYEEVMEWKRMAELSSNGALDFETLVRKVSSKVVIDSFEIEGPFELRAVGKDDQLSLMLPLNTSHSGLKRISVGKGITVEVKGAEEISILHPIDGHKLPYGTNEACPALLPIQIMGSASILAYRTKRPTAYIKTVFSSREAIELLSDKCYVWPNYQKPRHLLSSIVFLEKVLRSFLSEKANSNTALGFLKSRIRASTIFRFQLEVERYIRSNDTYWSTLAEWRTRPMFERVRFEVTARIEGEILKPLIVKKVRPFIDVDSFAWSSLLSNLSFTKFPSVLVPPEALTLDVKW</sequence>
<reference evidence="1 2" key="1">
    <citation type="submission" date="2024-12" db="EMBL/GenBank/DDBJ databases">
        <title>The unique morphological basis and parallel evolutionary history of personate flowers in Penstemon.</title>
        <authorList>
            <person name="Depatie T.H."/>
            <person name="Wessinger C.A."/>
        </authorList>
    </citation>
    <scope>NUCLEOTIDE SEQUENCE [LARGE SCALE GENOMIC DNA]</scope>
    <source>
        <strain evidence="1">WTNN_2</strain>
        <tissue evidence="1">Leaf</tissue>
    </source>
</reference>
<dbReference type="PANTHER" id="PTHR34454">
    <property type="entry name" value="TUNICAMYCIN INDUCED PROTEIN"/>
    <property type="match status" value="1"/>
</dbReference>
<evidence type="ECO:0000313" key="2">
    <source>
        <dbReference type="Proteomes" id="UP001634393"/>
    </source>
</evidence>
<keyword evidence="2" id="KW-1185">Reference proteome</keyword>
<dbReference type="Proteomes" id="UP001634393">
    <property type="component" value="Unassembled WGS sequence"/>
</dbReference>
<evidence type="ECO:0000313" key="1">
    <source>
        <dbReference type="EMBL" id="KAL3840362.1"/>
    </source>
</evidence>
<name>A0ABD3TTF5_9LAMI</name>
<proteinExistence type="predicted"/>
<dbReference type="AlphaFoldDB" id="A0ABD3TTF5"/>
<gene>
    <name evidence="1" type="ORF">ACJIZ3_024953</name>
</gene>
<dbReference type="EMBL" id="JBJXBP010000003">
    <property type="protein sequence ID" value="KAL3840362.1"/>
    <property type="molecule type" value="Genomic_DNA"/>
</dbReference>
<dbReference type="InterPro" id="IPR053283">
    <property type="entry name" value="TUNICAMYCIN_INDUCED_1"/>
</dbReference>